<keyword evidence="2" id="KW-0732">Signal</keyword>
<dbReference type="AlphaFoldDB" id="A0A097IJ50"/>
<feature type="region of interest" description="Disordered" evidence="1">
    <location>
        <begin position="59"/>
        <end position="90"/>
    </location>
</feature>
<feature type="chain" id="PRO_5039045617" evidence="2">
    <location>
        <begin position="21"/>
        <end position="148"/>
    </location>
</feature>
<proteinExistence type="predicted"/>
<evidence type="ECO:0000313" key="4">
    <source>
        <dbReference type="Proteomes" id="UP000029914"/>
    </source>
</evidence>
<feature type="compositionally biased region" description="Polar residues" evidence="1">
    <location>
        <begin position="131"/>
        <end position="141"/>
    </location>
</feature>
<evidence type="ECO:0000256" key="1">
    <source>
        <dbReference type="SAM" id="MobiDB-lite"/>
    </source>
</evidence>
<dbReference type="RefSeq" id="WP_026159495.1">
    <property type="nucleotide sequence ID" value="NZ_AQUX01000015.1"/>
</dbReference>
<feature type="signal peptide" evidence="2">
    <location>
        <begin position="1"/>
        <end position="20"/>
    </location>
</feature>
<name>A0A097IJ50_9CORY</name>
<accession>A0A097IJ50</accession>
<feature type="region of interest" description="Disordered" evidence="1">
    <location>
        <begin position="127"/>
        <end position="148"/>
    </location>
</feature>
<dbReference type="HOGENOM" id="CLU_1755758_0_0_11"/>
<dbReference type="Proteomes" id="UP000029914">
    <property type="component" value="Chromosome"/>
</dbReference>
<dbReference type="EMBL" id="CP006764">
    <property type="protein sequence ID" value="AIT62150.1"/>
    <property type="molecule type" value="Genomic_DNA"/>
</dbReference>
<gene>
    <name evidence="3" type="ORF">CDOO_01205</name>
</gene>
<evidence type="ECO:0000256" key="2">
    <source>
        <dbReference type="SAM" id="SignalP"/>
    </source>
</evidence>
<dbReference type="PROSITE" id="PS51257">
    <property type="entry name" value="PROKAR_LIPOPROTEIN"/>
    <property type="match status" value="1"/>
</dbReference>
<protein>
    <submittedName>
        <fullName evidence="3">Uncharacterized protein</fullName>
    </submittedName>
</protein>
<reference evidence="3 4" key="1">
    <citation type="submission" date="2013-09" db="EMBL/GenBank/DDBJ databases">
        <title>Complete genome sequence of Corynebacterium doosanense CAU 212(T) (=DSM 45436(T)), isolated from activated sludge.</title>
        <authorList>
            <person name="Schaffert L."/>
            <person name="Albersmeier A."/>
            <person name="Kalinowski J."/>
            <person name="Ruckert C."/>
        </authorList>
    </citation>
    <scope>NUCLEOTIDE SEQUENCE [LARGE SCALE GENOMIC DNA]</scope>
    <source>
        <strain evidence="3 4">CAU 212</strain>
    </source>
</reference>
<feature type="compositionally biased region" description="Low complexity" evidence="1">
    <location>
        <begin position="59"/>
        <end position="75"/>
    </location>
</feature>
<keyword evidence="4" id="KW-1185">Reference proteome</keyword>
<dbReference type="STRING" id="558173.CDOO_01205"/>
<dbReference type="KEGG" id="cdo:CDOO_01205"/>
<organism evidence="3 4">
    <name type="scientific">Corynebacterium doosanense CAU 212 = DSM 45436</name>
    <dbReference type="NCBI Taxonomy" id="558173"/>
    <lineage>
        <taxon>Bacteria</taxon>
        <taxon>Bacillati</taxon>
        <taxon>Actinomycetota</taxon>
        <taxon>Actinomycetes</taxon>
        <taxon>Mycobacteriales</taxon>
        <taxon>Corynebacteriaceae</taxon>
        <taxon>Corynebacterium</taxon>
    </lineage>
</organism>
<evidence type="ECO:0000313" key="3">
    <source>
        <dbReference type="EMBL" id="AIT62150.1"/>
    </source>
</evidence>
<sequence>MRLRSPAVFPLLCASLGALSACQTTAPTSGSTVTATTTVVQASTVTTTATTTATAPTETVTSWALTSPSSTTRTTPARDDGRWSDLGPYPGEEICRTYADTLRGELPADDRWQVGSCERRDTHWYLPLFQPESTPEATSESGEPRPGR</sequence>